<comment type="caution">
    <text evidence="1">The sequence shown here is derived from an EMBL/GenBank/DDBJ whole genome shotgun (WGS) entry which is preliminary data.</text>
</comment>
<reference evidence="1" key="1">
    <citation type="journal article" date="2015" name="Nature">
        <title>Complex archaea that bridge the gap between prokaryotes and eukaryotes.</title>
        <authorList>
            <person name="Spang A."/>
            <person name="Saw J.H."/>
            <person name="Jorgensen S.L."/>
            <person name="Zaremba-Niedzwiedzka K."/>
            <person name="Martijn J."/>
            <person name="Lind A.E."/>
            <person name="van Eijk R."/>
            <person name="Schleper C."/>
            <person name="Guy L."/>
            <person name="Ettema T.J."/>
        </authorList>
    </citation>
    <scope>NUCLEOTIDE SEQUENCE</scope>
</reference>
<accession>A0A0F9VRB9</accession>
<name>A0A0F9VRB9_9ZZZZ</name>
<sequence>MFVPHNLVTTRYVAVGFVARGKPTAHPRKQREAVPGLACAGVVGAVPLGVVPPPPAGASAVRSSQPRYHALRGRSFRSAW</sequence>
<dbReference type="AlphaFoldDB" id="A0A0F9VRB9"/>
<organism evidence="1">
    <name type="scientific">marine sediment metagenome</name>
    <dbReference type="NCBI Taxonomy" id="412755"/>
    <lineage>
        <taxon>unclassified sequences</taxon>
        <taxon>metagenomes</taxon>
        <taxon>ecological metagenomes</taxon>
    </lineage>
</organism>
<proteinExistence type="predicted"/>
<dbReference type="EMBL" id="LAZR01000012">
    <property type="protein sequence ID" value="KKO07656.1"/>
    <property type="molecule type" value="Genomic_DNA"/>
</dbReference>
<gene>
    <name evidence="1" type="ORF">LCGC14_0056130</name>
</gene>
<evidence type="ECO:0000313" key="1">
    <source>
        <dbReference type="EMBL" id="KKO07656.1"/>
    </source>
</evidence>
<protein>
    <submittedName>
        <fullName evidence="1">Uncharacterized protein</fullName>
    </submittedName>
</protein>